<dbReference type="GO" id="GO:0006891">
    <property type="term" value="P:intra-Golgi vesicle-mediated transport"/>
    <property type="evidence" value="ECO:0007669"/>
    <property type="project" value="TreeGrafter"/>
</dbReference>
<dbReference type="EMBL" id="JAJJMB010003518">
    <property type="protein sequence ID" value="KAI3947298.1"/>
    <property type="molecule type" value="Genomic_DNA"/>
</dbReference>
<dbReference type="InterPro" id="IPR002553">
    <property type="entry name" value="Clathrin/coatomer_adapt-like_N"/>
</dbReference>
<comment type="caution">
    <text evidence="3">The sequence shown here is derived from an EMBL/GenBank/DDBJ whole genome shotgun (WGS) entry which is preliminary data.</text>
</comment>
<feature type="chain" id="PRO_5041975319" description="Clathrin/coatomer adaptor adaptin-like N-terminal domain-containing protein" evidence="1">
    <location>
        <begin position="29"/>
        <end position="106"/>
    </location>
</feature>
<name>A0AAD4TBN2_9MAGN</name>
<dbReference type="InterPro" id="IPR011989">
    <property type="entry name" value="ARM-like"/>
</dbReference>
<dbReference type="GO" id="GO:0006886">
    <property type="term" value="P:intracellular protein transport"/>
    <property type="evidence" value="ECO:0007669"/>
    <property type="project" value="InterPro"/>
</dbReference>
<evidence type="ECO:0000313" key="3">
    <source>
        <dbReference type="EMBL" id="KAI3947298.1"/>
    </source>
</evidence>
<dbReference type="PANTHER" id="PTHR10635:SF0">
    <property type="entry name" value="COATOMER SUBUNIT BETA"/>
    <property type="match status" value="1"/>
</dbReference>
<accession>A0AAD4TBN2</accession>
<evidence type="ECO:0000256" key="1">
    <source>
        <dbReference type="SAM" id="SignalP"/>
    </source>
</evidence>
<feature type="domain" description="Clathrin/coatomer adaptor adaptin-like N-terminal" evidence="2">
    <location>
        <begin position="15"/>
        <end position="106"/>
    </location>
</feature>
<organism evidence="3 4">
    <name type="scientific">Papaver atlanticum</name>
    <dbReference type="NCBI Taxonomy" id="357466"/>
    <lineage>
        <taxon>Eukaryota</taxon>
        <taxon>Viridiplantae</taxon>
        <taxon>Streptophyta</taxon>
        <taxon>Embryophyta</taxon>
        <taxon>Tracheophyta</taxon>
        <taxon>Spermatophyta</taxon>
        <taxon>Magnoliopsida</taxon>
        <taxon>Ranunculales</taxon>
        <taxon>Papaveraceae</taxon>
        <taxon>Papaveroideae</taxon>
        <taxon>Papaver</taxon>
    </lineage>
</organism>
<proteinExistence type="predicted"/>
<dbReference type="AlphaFoldDB" id="A0AAD4TBN2"/>
<evidence type="ECO:0000259" key="2">
    <source>
        <dbReference type="Pfam" id="PF01602"/>
    </source>
</evidence>
<dbReference type="Proteomes" id="UP001202328">
    <property type="component" value="Unassembled WGS sequence"/>
</dbReference>
<gene>
    <name evidence="3" type="ORF">MKW98_030884</name>
</gene>
<dbReference type="GO" id="GO:0006888">
    <property type="term" value="P:endoplasmic reticulum to Golgi vesicle-mediated transport"/>
    <property type="evidence" value="ECO:0007669"/>
    <property type="project" value="TreeGrafter"/>
</dbReference>
<dbReference type="SUPFAM" id="SSF48371">
    <property type="entry name" value="ARM repeat"/>
    <property type="match status" value="1"/>
</dbReference>
<dbReference type="PANTHER" id="PTHR10635">
    <property type="entry name" value="COATOMER SUBUNIT BETA"/>
    <property type="match status" value="1"/>
</dbReference>
<sequence>MIALRNRITRWRILYLLSLSSAPTAIRAGANTYCQLLQSQSDKSAKLILLYRLNELKISHREIMVDMIVDVLRALASPNVDIRRKAIDIALELITPCNIDEVVQAL</sequence>
<keyword evidence="4" id="KW-1185">Reference proteome</keyword>
<dbReference type="Gene3D" id="1.25.10.10">
    <property type="entry name" value="Leucine-rich Repeat Variant"/>
    <property type="match status" value="1"/>
</dbReference>
<dbReference type="Pfam" id="PF01602">
    <property type="entry name" value="Adaptin_N"/>
    <property type="match status" value="1"/>
</dbReference>
<dbReference type="InterPro" id="IPR016460">
    <property type="entry name" value="COPB1"/>
</dbReference>
<protein>
    <recommendedName>
        <fullName evidence="2">Clathrin/coatomer adaptor adaptin-like N-terminal domain-containing protein</fullName>
    </recommendedName>
</protein>
<dbReference type="GO" id="GO:0030126">
    <property type="term" value="C:COPI vesicle coat"/>
    <property type="evidence" value="ECO:0007669"/>
    <property type="project" value="TreeGrafter"/>
</dbReference>
<dbReference type="InterPro" id="IPR016024">
    <property type="entry name" value="ARM-type_fold"/>
</dbReference>
<feature type="signal peptide" evidence="1">
    <location>
        <begin position="1"/>
        <end position="28"/>
    </location>
</feature>
<evidence type="ECO:0000313" key="4">
    <source>
        <dbReference type="Proteomes" id="UP001202328"/>
    </source>
</evidence>
<reference evidence="3" key="1">
    <citation type="submission" date="2022-04" db="EMBL/GenBank/DDBJ databases">
        <title>A functionally conserved STORR gene fusion in Papaver species that diverged 16.8 million years ago.</title>
        <authorList>
            <person name="Catania T."/>
        </authorList>
    </citation>
    <scope>NUCLEOTIDE SEQUENCE</scope>
    <source>
        <strain evidence="3">S-188037</strain>
    </source>
</reference>
<keyword evidence="1" id="KW-0732">Signal</keyword>